<gene>
    <name evidence="2" type="ORF">LTR09_007843</name>
</gene>
<dbReference type="AlphaFoldDB" id="A0AAJ0DBW3"/>
<dbReference type="EMBL" id="JAWDJX010000028">
    <property type="protein sequence ID" value="KAK3051093.1"/>
    <property type="molecule type" value="Genomic_DNA"/>
</dbReference>
<dbReference type="Proteomes" id="UP001271007">
    <property type="component" value="Unassembled WGS sequence"/>
</dbReference>
<feature type="compositionally biased region" description="Low complexity" evidence="1">
    <location>
        <begin position="145"/>
        <end position="162"/>
    </location>
</feature>
<feature type="region of interest" description="Disordered" evidence="1">
    <location>
        <begin position="1"/>
        <end position="108"/>
    </location>
</feature>
<feature type="compositionally biased region" description="Low complexity" evidence="1">
    <location>
        <begin position="44"/>
        <end position="55"/>
    </location>
</feature>
<feature type="region of interest" description="Disordered" evidence="1">
    <location>
        <begin position="198"/>
        <end position="227"/>
    </location>
</feature>
<accession>A0AAJ0DBW3</accession>
<feature type="compositionally biased region" description="Basic and acidic residues" evidence="1">
    <location>
        <begin position="198"/>
        <end position="211"/>
    </location>
</feature>
<evidence type="ECO:0000256" key="1">
    <source>
        <dbReference type="SAM" id="MobiDB-lite"/>
    </source>
</evidence>
<evidence type="ECO:0000313" key="3">
    <source>
        <dbReference type="Proteomes" id="UP001271007"/>
    </source>
</evidence>
<feature type="compositionally biased region" description="Pro residues" evidence="1">
    <location>
        <begin position="7"/>
        <end position="19"/>
    </location>
</feature>
<protein>
    <submittedName>
        <fullName evidence="2">Uncharacterized protein</fullName>
    </submittedName>
</protein>
<feature type="region of interest" description="Disordered" evidence="1">
    <location>
        <begin position="133"/>
        <end position="169"/>
    </location>
</feature>
<reference evidence="2" key="1">
    <citation type="submission" date="2023-04" db="EMBL/GenBank/DDBJ databases">
        <title>Black Yeasts Isolated from many extreme environments.</title>
        <authorList>
            <person name="Coleine C."/>
            <person name="Stajich J.E."/>
            <person name="Selbmann L."/>
        </authorList>
    </citation>
    <scope>NUCLEOTIDE SEQUENCE</scope>
    <source>
        <strain evidence="2">CCFEE 5312</strain>
    </source>
</reference>
<organism evidence="2 3">
    <name type="scientific">Extremus antarcticus</name>
    <dbReference type="NCBI Taxonomy" id="702011"/>
    <lineage>
        <taxon>Eukaryota</taxon>
        <taxon>Fungi</taxon>
        <taxon>Dikarya</taxon>
        <taxon>Ascomycota</taxon>
        <taxon>Pezizomycotina</taxon>
        <taxon>Dothideomycetes</taxon>
        <taxon>Dothideomycetidae</taxon>
        <taxon>Mycosphaerellales</taxon>
        <taxon>Extremaceae</taxon>
        <taxon>Extremus</taxon>
    </lineage>
</organism>
<proteinExistence type="predicted"/>
<sequence length="272" mass="31339">MATAYYPPMPPAGMYPPRPQENYYGPPQYIQQLPNGYYPPPEYQPQQYQQQYRPPFVTSSPFPEPYREPYAPRPSYQYPARESYLPQFAPPQRSRGCQTGPPQYSDIPPHPWMRHWNMEQIWNEFNNPPYPQYGIPENQRVPYTGGSQIHSSSSTSRRSQQGSAGGRGLGAALKNHGMIGAVGGLALGAVDAGAYEHHEKEKHRHEDRTYDEGYYGGESRREYDQDDTEYVQDDDYYEEPVMMMMPTTMMMLLTGTIIKDDYVDGYNNRDGF</sequence>
<keyword evidence="3" id="KW-1185">Reference proteome</keyword>
<evidence type="ECO:0000313" key="2">
    <source>
        <dbReference type="EMBL" id="KAK3051093.1"/>
    </source>
</evidence>
<comment type="caution">
    <text evidence="2">The sequence shown here is derived from an EMBL/GenBank/DDBJ whole genome shotgun (WGS) entry which is preliminary data.</text>
</comment>
<name>A0AAJ0DBW3_9PEZI</name>